<keyword evidence="2 5" id="KW-0547">Nucleotide-binding</keyword>
<dbReference type="InterPro" id="IPR000719">
    <property type="entry name" value="Prot_kinase_dom"/>
</dbReference>
<dbReference type="Gene3D" id="3.30.200.20">
    <property type="entry name" value="Phosphorylase Kinase, domain 1"/>
    <property type="match status" value="1"/>
</dbReference>
<dbReference type="RefSeq" id="WP_264327861.1">
    <property type="nucleotide sequence ID" value="NZ_JADEXQ010000146.1"/>
</dbReference>
<evidence type="ECO:0000259" key="7">
    <source>
        <dbReference type="PROSITE" id="PS50011"/>
    </source>
</evidence>
<keyword evidence="8" id="KW-0723">Serine/threonine-protein kinase</keyword>
<evidence type="ECO:0000256" key="5">
    <source>
        <dbReference type="PROSITE-ProRule" id="PRU10141"/>
    </source>
</evidence>
<sequence length="334" mass="37365">MNWTEGTVLQAGKYKVIRQIGGGGFSLTYLAEDSFLQRQVVIKAPNQLFERDQDYEKFLRRFQREGQVLAKIKHPNIVQVIEFFQESGMPCLVMEYIKGPTLSEYVRQHGNLPQDKAVEYFRALAQALHLVHQANLVHCDVHPGNVILQDERKPVLIDFGSAKSLQPSTYTVTTTINDNYSAYEQRSGEPRPTLDVYGLAATLYFAVTGERPLAAMDRKLYGDKLKTPKAHRSDLKPWINQAILQGMELEAEDRSASIQAWLGLFHPPQPKTPKPKQSVTKTSTTARSYPQSKARSYPQSKSSLPWSSLGWLAGSYLPMGLIIGLVSTSPVAGA</sequence>
<evidence type="ECO:0000313" key="8">
    <source>
        <dbReference type="EMBL" id="MBE9033049.1"/>
    </source>
</evidence>
<dbReference type="Pfam" id="PF00069">
    <property type="entry name" value="Pkinase"/>
    <property type="match status" value="1"/>
</dbReference>
<proteinExistence type="predicted"/>
<evidence type="ECO:0000256" key="3">
    <source>
        <dbReference type="ARBA" id="ARBA00022777"/>
    </source>
</evidence>
<feature type="compositionally biased region" description="Low complexity" evidence="6">
    <location>
        <begin position="275"/>
        <end position="285"/>
    </location>
</feature>
<reference evidence="8" key="1">
    <citation type="submission" date="2020-10" db="EMBL/GenBank/DDBJ databases">
        <authorList>
            <person name="Castelo-Branco R."/>
            <person name="Eusebio N."/>
            <person name="Adriana R."/>
            <person name="Vieira A."/>
            <person name="Brugerolle De Fraissinette N."/>
            <person name="Rezende De Castro R."/>
            <person name="Schneider M.P."/>
            <person name="Vasconcelos V."/>
            <person name="Leao P.N."/>
        </authorList>
    </citation>
    <scope>NUCLEOTIDE SEQUENCE</scope>
    <source>
        <strain evidence="8">LEGE 11480</strain>
    </source>
</reference>
<name>A0A928Z5Q2_9CYAN</name>
<dbReference type="Proteomes" id="UP000625316">
    <property type="component" value="Unassembled WGS sequence"/>
</dbReference>
<feature type="region of interest" description="Disordered" evidence="6">
    <location>
        <begin position="264"/>
        <end position="304"/>
    </location>
</feature>
<dbReference type="PANTHER" id="PTHR43289:SF34">
    <property type="entry name" value="SERINE_THREONINE-PROTEIN KINASE YBDM-RELATED"/>
    <property type="match status" value="1"/>
</dbReference>
<evidence type="ECO:0000313" key="9">
    <source>
        <dbReference type="Proteomes" id="UP000625316"/>
    </source>
</evidence>
<dbReference type="CDD" id="cd14014">
    <property type="entry name" value="STKc_PknB_like"/>
    <property type="match status" value="1"/>
</dbReference>
<keyword evidence="3 8" id="KW-0418">Kinase</keyword>
<evidence type="ECO:0000256" key="2">
    <source>
        <dbReference type="ARBA" id="ARBA00022741"/>
    </source>
</evidence>
<organism evidence="8 9">
    <name type="scientific">Romeriopsis navalis LEGE 11480</name>
    <dbReference type="NCBI Taxonomy" id="2777977"/>
    <lineage>
        <taxon>Bacteria</taxon>
        <taxon>Bacillati</taxon>
        <taxon>Cyanobacteriota</taxon>
        <taxon>Cyanophyceae</taxon>
        <taxon>Leptolyngbyales</taxon>
        <taxon>Leptolyngbyaceae</taxon>
        <taxon>Romeriopsis</taxon>
        <taxon>Romeriopsis navalis</taxon>
    </lineage>
</organism>
<protein>
    <submittedName>
        <fullName evidence="8">Serine/threonine protein kinase</fullName>
    </submittedName>
</protein>
<dbReference type="AlphaFoldDB" id="A0A928Z5Q2"/>
<keyword evidence="9" id="KW-1185">Reference proteome</keyword>
<evidence type="ECO:0000256" key="6">
    <source>
        <dbReference type="SAM" id="MobiDB-lite"/>
    </source>
</evidence>
<accession>A0A928Z5Q2</accession>
<dbReference type="PROSITE" id="PS00107">
    <property type="entry name" value="PROTEIN_KINASE_ATP"/>
    <property type="match status" value="1"/>
</dbReference>
<dbReference type="GO" id="GO:0005524">
    <property type="term" value="F:ATP binding"/>
    <property type="evidence" value="ECO:0007669"/>
    <property type="project" value="UniProtKB-UniRule"/>
</dbReference>
<dbReference type="InterPro" id="IPR017441">
    <property type="entry name" value="Protein_kinase_ATP_BS"/>
</dbReference>
<dbReference type="InterPro" id="IPR011009">
    <property type="entry name" value="Kinase-like_dom_sf"/>
</dbReference>
<gene>
    <name evidence="8" type="ORF">IQ266_25255</name>
</gene>
<keyword evidence="4 5" id="KW-0067">ATP-binding</keyword>
<dbReference type="Gene3D" id="1.10.510.10">
    <property type="entry name" value="Transferase(Phosphotransferase) domain 1"/>
    <property type="match status" value="1"/>
</dbReference>
<feature type="domain" description="Protein kinase" evidence="7">
    <location>
        <begin position="14"/>
        <end position="269"/>
    </location>
</feature>
<comment type="caution">
    <text evidence="8">The sequence shown here is derived from an EMBL/GenBank/DDBJ whole genome shotgun (WGS) entry which is preliminary data.</text>
</comment>
<evidence type="ECO:0000256" key="4">
    <source>
        <dbReference type="ARBA" id="ARBA00022840"/>
    </source>
</evidence>
<dbReference type="GO" id="GO:0004674">
    <property type="term" value="F:protein serine/threonine kinase activity"/>
    <property type="evidence" value="ECO:0007669"/>
    <property type="project" value="UniProtKB-KW"/>
</dbReference>
<feature type="compositionally biased region" description="Polar residues" evidence="6">
    <location>
        <begin position="286"/>
        <end position="304"/>
    </location>
</feature>
<feature type="non-terminal residue" evidence="8">
    <location>
        <position position="334"/>
    </location>
</feature>
<dbReference type="PANTHER" id="PTHR43289">
    <property type="entry name" value="MITOGEN-ACTIVATED PROTEIN KINASE KINASE KINASE 20-RELATED"/>
    <property type="match status" value="1"/>
</dbReference>
<dbReference type="EMBL" id="JADEXQ010000146">
    <property type="protein sequence ID" value="MBE9033049.1"/>
    <property type="molecule type" value="Genomic_DNA"/>
</dbReference>
<dbReference type="PROSITE" id="PS50011">
    <property type="entry name" value="PROTEIN_KINASE_DOM"/>
    <property type="match status" value="1"/>
</dbReference>
<keyword evidence="1" id="KW-0808">Transferase</keyword>
<evidence type="ECO:0000256" key="1">
    <source>
        <dbReference type="ARBA" id="ARBA00022679"/>
    </source>
</evidence>
<dbReference type="SUPFAM" id="SSF56112">
    <property type="entry name" value="Protein kinase-like (PK-like)"/>
    <property type="match status" value="1"/>
</dbReference>
<feature type="binding site" evidence="5">
    <location>
        <position position="43"/>
    </location>
    <ligand>
        <name>ATP</name>
        <dbReference type="ChEBI" id="CHEBI:30616"/>
    </ligand>
</feature>